<dbReference type="GO" id="GO:0016491">
    <property type="term" value="F:oxidoreductase activity"/>
    <property type="evidence" value="ECO:0007669"/>
    <property type="project" value="TreeGrafter"/>
</dbReference>
<dbReference type="OrthoDB" id="5244470at2"/>
<evidence type="ECO:0000313" key="3">
    <source>
        <dbReference type="Proteomes" id="UP000178953"/>
    </source>
</evidence>
<dbReference type="Gene3D" id="3.30.70.100">
    <property type="match status" value="1"/>
</dbReference>
<evidence type="ECO:0000259" key="1">
    <source>
        <dbReference type="PROSITE" id="PS51725"/>
    </source>
</evidence>
<dbReference type="PANTHER" id="PTHR33336">
    <property type="entry name" value="QUINOL MONOOXYGENASE YGIN-RELATED"/>
    <property type="match status" value="1"/>
</dbReference>
<dbReference type="AlphaFoldDB" id="A0A1E8Q7Q6"/>
<accession>A0A1E8Q7Q6</accession>
<sequence length="99" mass="11038">MTAPVVVVARWDVRPDALDAVLGWIADLAPRARAEPGCRGYEVLVSAEDPATLILIERYADRAALDAHLTSPHYAEFVVDRIRPCLTDRRVEILTPREC</sequence>
<gene>
    <name evidence="2" type="ORF">BEL07_09380</name>
</gene>
<dbReference type="SUPFAM" id="SSF54909">
    <property type="entry name" value="Dimeric alpha+beta barrel"/>
    <property type="match status" value="1"/>
</dbReference>
<dbReference type="PROSITE" id="PS51725">
    <property type="entry name" value="ABM"/>
    <property type="match status" value="1"/>
</dbReference>
<dbReference type="InterPro" id="IPR011008">
    <property type="entry name" value="Dimeric_a/b-barrel"/>
</dbReference>
<dbReference type="Pfam" id="PF03992">
    <property type="entry name" value="ABM"/>
    <property type="match status" value="1"/>
</dbReference>
<evidence type="ECO:0000313" key="2">
    <source>
        <dbReference type="EMBL" id="OFJ54059.1"/>
    </source>
</evidence>
<proteinExistence type="predicted"/>
<feature type="domain" description="ABM" evidence="1">
    <location>
        <begin position="5"/>
        <end position="94"/>
    </location>
</feature>
<keyword evidence="3" id="KW-1185">Reference proteome</keyword>
<organism evidence="2 3">
    <name type="scientific">Mycolicibacterium grossiae</name>
    <dbReference type="NCBI Taxonomy" id="1552759"/>
    <lineage>
        <taxon>Bacteria</taxon>
        <taxon>Bacillati</taxon>
        <taxon>Actinomycetota</taxon>
        <taxon>Actinomycetes</taxon>
        <taxon>Mycobacteriales</taxon>
        <taxon>Mycobacteriaceae</taxon>
        <taxon>Mycolicibacterium</taxon>
    </lineage>
</organism>
<dbReference type="Proteomes" id="UP000178953">
    <property type="component" value="Unassembled WGS sequence"/>
</dbReference>
<dbReference type="InterPro" id="IPR007138">
    <property type="entry name" value="ABM_dom"/>
</dbReference>
<reference evidence="2 3" key="1">
    <citation type="submission" date="2016-09" db="EMBL/GenBank/DDBJ databases">
        <title>genome sequence of Mycobacterium sp. 739 SCH.</title>
        <authorList>
            <person name="Greninger A.L."/>
            <person name="Qin X."/>
            <person name="Jerome K."/>
            <person name="Vora S."/>
            <person name="Quinn K."/>
        </authorList>
    </citation>
    <scope>NUCLEOTIDE SEQUENCE [LARGE SCALE GENOMIC DNA]</scope>
    <source>
        <strain evidence="2 3">SCH</strain>
    </source>
</reference>
<dbReference type="InterPro" id="IPR050744">
    <property type="entry name" value="AI-2_Isomerase_LsrG"/>
</dbReference>
<dbReference type="RefSeq" id="WP_070352817.1">
    <property type="nucleotide sequence ID" value="NZ_CP043474.1"/>
</dbReference>
<comment type="caution">
    <text evidence="2">The sequence shown here is derived from an EMBL/GenBank/DDBJ whole genome shotgun (WGS) entry which is preliminary data.</text>
</comment>
<protein>
    <recommendedName>
        <fullName evidence="1">ABM domain-containing protein</fullName>
    </recommendedName>
</protein>
<dbReference type="PANTHER" id="PTHR33336:SF3">
    <property type="entry name" value="ABM DOMAIN-CONTAINING PROTEIN"/>
    <property type="match status" value="1"/>
</dbReference>
<dbReference type="EMBL" id="MCHX01000017">
    <property type="protein sequence ID" value="OFJ54059.1"/>
    <property type="molecule type" value="Genomic_DNA"/>
</dbReference>
<name>A0A1E8Q7Q6_9MYCO</name>
<dbReference type="GO" id="GO:0005829">
    <property type="term" value="C:cytosol"/>
    <property type="evidence" value="ECO:0007669"/>
    <property type="project" value="TreeGrafter"/>
</dbReference>